<dbReference type="PANTHER" id="PTHR33221:SF15">
    <property type="entry name" value="HTH-TYPE TRANSCRIPTIONAL REGULATOR YWGB-RELATED"/>
    <property type="match status" value="1"/>
</dbReference>
<dbReference type="Pfam" id="PF02082">
    <property type="entry name" value="Rrf2"/>
    <property type="match status" value="1"/>
</dbReference>
<dbReference type="GO" id="GO:0005829">
    <property type="term" value="C:cytosol"/>
    <property type="evidence" value="ECO:0007669"/>
    <property type="project" value="TreeGrafter"/>
</dbReference>
<protein>
    <submittedName>
        <fullName evidence="2">Transcriptional regulator, BadM/Rrf2 family</fullName>
    </submittedName>
</protein>
<dbReference type="Gene3D" id="1.10.10.10">
    <property type="entry name" value="Winged helix-like DNA-binding domain superfamily/Winged helix DNA-binding domain"/>
    <property type="match status" value="1"/>
</dbReference>
<gene>
    <name evidence="2" type="ORF">SAMN06295964_3027</name>
</gene>
<name>A0A1T4Z7S9_9ACTN</name>
<dbReference type="EMBL" id="LT796768">
    <property type="protein sequence ID" value="SKB09996.1"/>
    <property type="molecule type" value="Genomic_DNA"/>
</dbReference>
<dbReference type="PROSITE" id="PS51197">
    <property type="entry name" value="HTH_RRF2_2"/>
    <property type="match status" value="1"/>
</dbReference>
<feature type="chain" id="PRO_5039543517" evidence="1">
    <location>
        <begin position="24"/>
        <end position="158"/>
    </location>
</feature>
<feature type="signal peptide" evidence="1">
    <location>
        <begin position="1"/>
        <end position="23"/>
    </location>
</feature>
<keyword evidence="1" id="KW-0732">Signal</keyword>
<dbReference type="STRING" id="1736691.SAMN06295964_3027"/>
<dbReference type="InterPro" id="IPR036388">
    <property type="entry name" value="WH-like_DNA-bd_sf"/>
</dbReference>
<dbReference type="InterPro" id="IPR000944">
    <property type="entry name" value="Tscrpt_reg_Rrf2"/>
</dbReference>
<dbReference type="OrthoDB" id="9800506at2"/>
<evidence type="ECO:0000313" key="3">
    <source>
        <dbReference type="Proteomes" id="UP000191040"/>
    </source>
</evidence>
<reference evidence="3" key="1">
    <citation type="submission" date="2017-02" db="EMBL/GenBank/DDBJ databases">
        <authorList>
            <person name="Varghese N."/>
            <person name="Submissions S."/>
        </authorList>
    </citation>
    <scope>NUCLEOTIDE SEQUENCE [LARGE SCALE GENOMIC DNA]</scope>
    <source>
        <strain evidence="3">9H-4</strain>
    </source>
</reference>
<dbReference type="Proteomes" id="UP000191040">
    <property type="component" value="Chromosome I"/>
</dbReference>
<proteinExistence type="predicted"/>
<evidence type="ECO:0000256" key="1">
    <source>
        <dbReference type="SAM" id="SignalP"/>
    </source>
</evidence>
<organism evidence="2 3">
    <name type="scientific">Aeromicrobium choanae</name>
    <dbReference type="NCBI Taxonomy" id="1736691"/>
    <lineage>
        <taxon>Bacteria</taxon>
        <taxon>Bacillati</taxon>
        <taxon>Actinomycetota</taxon>
        <taxon>Actinomycetes</taxon>
        <taxon>Propionibacteriales</taxon>
        <taxon>Nocardioidaceae</taxon>
        <taxon>Aeromicrobium</taxon>
    </lineage>
</organism>
<dbReference type="SUPFAM" id="SSF46785">
    <property type="entry name" value="Winged helix' DNA-binding domain"/>
    <property type="match status" value="1"/>
</dbReference>
<dbReference type="InterPro" id="IPR036390">
    <property type="entry name" value="WH_DNA-bd_sf"/>
</dbReference>
<dbReference type="RefSeq" id="WP_078700911.1">
    <property type="nucleotide sequence ID" value="NZ_LT796768.1"/>
</dbReference>
<sequence length="158" mass="16060">MARSTNTQFAVAVHVLTYLAASAAAGRVAPVGSEELAGSTAVNPVHVRKVLGPLRAGGLVRSRPGARGGWELAADPAAVTLAQVWKLLQGDDPVLGIHGPNPACAVGGSIQGVLTDLDRRVADAIVARLDAISLKDVLTDAGFDADDYAALTSMAGMP</sequence>
<keyword evidence="3" id="KW-1185">Reference proteome</keyword>
<dbReference type="AlphaFoldDB" id="A0A1T4Z7S9"/>
<dbReference type="PANTHER" id="PTHR33221">
    <property type="entry name" value="WINGED HELIX-TURN-HELIX TRANSCRIPTIONAL REGULATOR, RRF2 FAMILY"/>
    <property type="match status" value="1"/>
</dbReference>
<dbReference type="GO" id="GO:0003700">
    <property type="term" value="F:DNA-binding transcription factor activity"/>
    <property type="evidence" value="ECO:0007669"/>
    <property type="project" value="TreeGrafter"/>
</dbReference>
<evidence type="ECO:0000313" key="2">
    <source>
        <dbReference type="EMBL" id="SKB09996.1"/>
    </source>
</evidence>
<accession>A0A1T4Z7S9</accession>